<dbReference type="InterPro" id="IPR000132">
    <property type="entry name" value="Nitrilase/CN_hydratase_CS"/>
</dbReference>
<evidence type="ECO:0000259" key="12">
    <source>
        <dbReference type="Pfam" id="PF00795"/>
    </source>
</evidence>
<dbReference type="Gene3D" id="6.10.250.940">
    <property type="match status" value="1"/>
</dbReference>
<dbReference type="Pfam" id="PF00450">
    <property type="entry name" value="Peptidase_S10"/>
    <property type="match status" value="1"/>
</dbReference>
<dbReference type="Gramene" id="QL01p011746:mrna">
    <property type="protein sequence ID" value="QL01p011746:mrna"/>
    <property type="gene ID" value="QL01p011746"/>
</dbReference>
<dbReference type="Proteomes" id="UP000594261">
    <property type="component" value="Chromosome 1"/>
</dbReference>
<keyword evidence="5 11" id="KW-0121">Carboxypeptidase</keyword>
<evidence type="ECO:0000256" key="4">
    <source>
        <dbReference type="ARBA" id="ARBA00022525"/>
    </source>
</evidence>
<dbReference type="EnsemblPlants" id="QL01p011746:mrna">
    <property type="protein sequence ID" value="QL01p011746:mrna"/>
    <property type="gene ID" value="QL01p011746"/>
</dbReference>
<dbReference type="FunFam" id="3.40.50.1820:FF:000013">
    <property type="entry name" value="Carboxypeptidase"/>
    <property type="match status" value="1"/>
</dbReference>
<dbReference type="OMA" id="WNREANT"/>
<keyword evidence="6 11" id="KW-0645">Protease</keyword>
<reference evidence="13 14" key="1">
    <citation type="journal article" date="2016" name="G3 (Bethesda)">
        <title>First Draft Assembly and Annotation of the Genome of a California Endemic Oak Quercus lobata Nee (Fagaceae).</title>
        <authorList>
            <person name="Sork V.L."/>
            <person name="Fitz-Gibbon S.T."/>
            <person name="Puiu D."/>
            <person name="Crepeau M."/>
            <person name="Gugger P.F."/>
            <person name="Sherman R."/>
            <person name="Stevens K."/>
            <person name="Langley C.H."/>
            <person name="Pellegrini M."/>
            <person name="Salzberg S.L."/>
        </authorList>
    </citation>
    <scope>NUCLEOTIDE SEQUENCE [LARGE SCALE GENOMIC DNA]</scope>
    <source>
        <strain evidence="13 14">cv. SW786</strain>
    </source>
</reference>
<dbReference type="FunFam" id="3.40.50.11320:FF:000002">
    <property type="entry name" value="Carboxypeptidase"/>
    <property type="match status" value="1"/>
</dbReference>
<dbReference type="Gene3D" id="3.40.50.11320">
    <property type="match status" value="1"/>
</dbReference>
<dbReference type="Pfam" id="PF00795">
    <property type="entry name" value="CN_hydrolase"/>
    <property type="match status" value="1"/>
</dbReference>
<evidence type="ECO:0000313" key="13">
    <source>
        <dbReference type="EnsemblPlants" id="QL01p011746:mrna"/>
    </source>
</evidence>
<keyword evidence="10" id="KW-0325">Glycoprotein</keyword>
<keyword evidence="4" id="KW-0964">Secreted</keyword>
<dbReference type="PRINTS" id="PR00724">
    <property type="entry name" value="CRBOXYPTASEC"/>
</dbReference>
<accession>A0A7N2KLV5</accession>
<name>A0A7N2KLV5_QUELO</name>
<keyword evidence="14" id="KW-1185">Reference proteome</keyword>
<sequence length="483" mass="54709">MSSLIFSSTITTAIAALPKQQELDRISALPGQPPVTFSQFSGYVTVNEQPGRALFYWLTEATAFPEKKPLVLWFNGGPGCSSVAFGASEEIGPFRINKTGLSLYLNEYSWNREANLLFLESPAGVGFSYTNTRSDLNNSGDKRTAEDALVFLTRWMSRFPQYKHREFYIAGESYAGHFVPQLAEKIVEYNKALSQPILNLKGFIVGNAVFDYYYDEIGTIEYWWSHSMISDTRYRSVLKNCDFKVVESERPQPCKQAMYHATTELGNIDQYSIYTPTCLASHDNTMSPIRFKNTLLRRRLSEYDPCSANYAEKYYNRPEVQKAMHANVNGILRNWTVCSEVLGIGPGKIWTDSEFSMLPTYKKLFTAGLRIWVFSGDTDAVVPVTATRLSLSHLNLTIKTLWYPWNEDDQVGGWTEVYDQLTFATVRGAGHEKLVPIAMERIIWGFGDGSTIPVFETPIGKLGAVICWENRMPLLRTTMYAKS</sequence>
<dbReference type="InterPro" id="IPR003010">
    <property type="entry name" value="C-N_Hydrolase"/>
</dbReference>
<comment type="subcellular location">
    <subcellularLocation>
        <location evidence="2">Secreted</location>
    </subcellularLocation>
</comment>
<dbReference type="SUPFAM" id="SSF53474">
    <property type="entry name" value="alpha/beta-Hydrolases"/>
    <property type="match status" value="1"/>
</dbReference>
<dbReference type="PANTHER" id="PTHR11802">
    <property type="entry name" value="SERINE PROTEASE FAMILY S10 SERINE CARBOXYPEPTIDASE"/>
    <property type="match status" value="1"/>
</dbReference>
<evidence type="ECO:0000256" key="6">
    <source>
        <dbReference type="ARBA" id="ARBA00022670"/>
    </source>
</evidence>
<dbReference type="PANTHER" id="PTHR11802:SF25">
    <property type="entry name" value="SERINE CARBOXYPEPTIDASE 24"/>
    <property type="match status" value="1"/>
</dbReference>
<evidence type="ECO:0000256" key="1">
    <source>
        <dbReference type="ARBA" id="ARBA00000322"/>
    </source>
</evidence>
<dbReference type="FunCoup" id="A0A7N2KLV5">
    <property type="interactions" value="24"/>
</dbReference>
<comment type="similarity">
    <text evidence="3 11">Belongs to the peptidase S10 family.</text>
</comment>
<dbReference type="EC" id="3.4.16.-" evidence="11"/>
<evidence type="ECO:0000256" key="2">
    <source>
        <dbReference type="ARBA" id="ARBA00004613"/>
    </source>
</evidence>
<evidence type="ECO:0000256" key="3">
    <source>
        <dbReference type="ARBA" id="ARBA00009431"/>
    </source>
</evidence>
<dbReference type="GO" id="GO:0006508">
    <property type="term" value="P:proteolysis"/>
    <property type="evidence" value="ECO:0007669"/>
    <property type="project" value="UniProtKB-KW"/>
</dbReference>
<keyword evidence="7" id="KW-0732">Signal</keyword>
<comment type="catalytic activity">
    <reaction evidence="1">
        <text>3-cyano-L-alanine + 2 H2O = L-aspartate + NH4(+)</text>
        <dbReference type="Rhea" id="RHEA:11188"/>
        <dbReference type="ChEBI" id="CHEBI:15377"/>
        <dbReference type="ChEBI" id="CHEBI:28938"/>
        <dbReference type="ChEBI" id="CHEBI:29991"/>
        <dbReference type="ChEBI" id="CHEBI:77860"/>
        <dbReference type="EC" id="3.5.5.4"/>
    </reaction>
</comment>
<dbReference type="GO" id="GO:0005615">
    <property type="term" value="C:extracellular space"/>
    <property type="evidence" value="ECO:0007669"/>
    <property type="project" value="TreeGrafter"/>
</dbReference>
<dbReference type="InterPro" id="IPR001563">
    <property type="entry name" value="Peptidase_S10"/>
</dbReference>
<dbReference type="PROSITE" id="PS00921">
    <property type="entry name" value="NITRIL_CHT_2"/>
    <property type="match status" value="1"/>
</dbReference>
<dbReference type="Gene3D" id="3.40.50.1820">
    <property type="entry name" value="alpha/beta hydrolase"/>
    <property type="match status" value="1"/>
</dbReference>
<evidence type="ECO:0000256" key="7">
    <source>
        <dbReference type="ARBA" id="ARBA00022729"/>
    </source>
</evidence>
<dbReference type="EMBL" id="LRBV02000001">
    <property type="status" value="NOT_ANNOTATED_CDS"/>
    <property type="molecule type" value="Genomic_DNA"/>
</dbReference>
<evidence type="ECO:0000256" key="8">
    <source>
        <dbReference type="ARBA" id="ARBA00022801"/>
    </source>
</evidence>
<evidence type="ECO:0000256" key="5">
    <source>
        <dbReference type="ARBA" id="ARBA00022645"/>
    </source>
</evidence>
<feature type="domain" description="CN hydrolase" evidence="12">
    <location>
        <begin position="433"/>
        <end position="482"/>
    </location>
</feature>
<dbReference type="InterPro" id="IPR036526">
    <property type="entry name" value="C-N_Hydrolase_sf"/>
</dbReference>
<dbReference type="GO" id="GO:0004185">
    <property type="term" value="F:serine-type carboxypeptidase activity"/>
    <property type="evidence" value="ECO:0007669"/>
    <property type="project" value="UniProtKB-UniRule"/>
</dbReference>
<dbReference type="InterPro" id="IPR029058">
    <property type="entry name" value="AB_hydrolase_fold"/>
</dbReference>
<dbReference type="PROSITE" id="PS00131">
    <property type="entry name" value="CARBOXYPEPT_SER_SER"/>
    <property type="match status" value="1"/>
</dbReference>
<dbReference type="InterPro" id="IPR018202">
    <property type="entry name" value="Ser_caboxypep_ser_AS"/>
</dbReference>
<keyword evidence="9" id="KW-1015">Disulfide bond</keyword>
<proteinExistence type="inferred from homology"/>
<dbReference type="InParanoid" id="A0A7N2KLV5"/>
<evidence type="ECO:0000313" key="14">
    <source>
        <dbReference type="Proteomes" id="UP000594261"/>
    </source>
</evidence>
<evidence type="ECO:0000256" key="10">
    <source>
        <dbReference type="ARBA" id="ARBA00023180"/>
    </source>
</evidence>
<dbReference type="SUPFAM" id="SSF56317">
    <property type="entry name" value="Carbon-nitrogen hydrolase"/>
    <property type="match status" value="1"/>
</dbReference>
<reference evidence="13" key="2">
    <citation type="submission" date="2021-01" db="UniProtKB">
        <authorList>
            <consortium name="EnsemblPlants"/>
        </authorList>
    </citation>
    <scope>IDENTIFICATION</scope>
</reference>
<dbReference type="GO" id="GO:0016836">
    <property type="term" value="F:hydro-lyase activity"/>
    <property type="evidence" value="ECO:0007669"/>
    <property type="project" value="UniProtKB-ARBA"/>
</dbReference>
<dbReference type="GO" id="GO:0047427">
    <property type="term" value="F:cyanoalanine nitrilase activity"/>
    <property type="evidence" value="ECO:0007669"/>
    <property type="project" value="UniProtKB-EC"/>
</dbReference>
<protein>
    <recommendedName>
        <fullName evidence="11">Carboxypeptidase</fullName>
        <ecNumber evidence="11">3.4.16.-</ecNumber>
    </recommendedName>
</protein>
<evidence type="ECO:0000256" key="9">
    <source>
        <dbReference type="ARBA" id="ARBA00023157"/>
    </source>
</evidence>
<dbReference type="GO" id="GO:0009742">
    <property type="term" value="P:brassinosteroid mediated signaling pathway"/>
    <property type="evidence" value="ECO:0007669"/>
    <property type="project" value="TreeGrafter"/>
</dbReference>
<organism evidence="13 14">
    <name type="scientific">Quercus lobata</name>
    <name type="common">Valley oak</name>
    <dbReference type="NCBI Taxonomy" id="97700"/>
    <lineage>
        <taxon>Eukaryota</taxon>
        <taxon>Viridiplantae</taxon>
        <taxon>Streptophyta</taxon>
        <taxon>Embryophyta</taxon>
        <taxon>Tracheophyta</taxon>
        <taxon>Spermatophyta</taxon>
        <taxon>Magnoliopsida</taxon>
        <taxon>eudicotyledons</taxon>
        <taxon>Gunneridae</taxon>
        <taxon>Pentapetalae</taxon>
        <taxon>rosids</taxon>
        <taxon>fabids</taxon>
        <taxon>Fagales</taxon>
        <taxon>Fagaceae</taxon>
        <taxon>Quercus</taxon>
    </lineage>
</organism>
<keyword evidence="8 11" id="KW-0378">Hydrolase</keyword>
<dbReference type="AlphaFoldDB" id="A0A7N2KLV5"/>
<evidence type="ECO:0000256" key="11">
    <source>
        <dbReference type="RuleBase" id="RU361156"/>
    </source>
</evidence>